<evidence type="ECO:0000313" key="1">
    <source>
        <dbReference type="EMBL" id="KAH1108009.1"/>
    </source>
</evidence>
<comment type="caution">
    <text evidence="1">The sequence shown here is derived from an EMBL/GenBank/DDBJ whole genome shotgun (WGS) entry which is preliminary data.</text>
</comment>
<organism evidence="1 2">
    <name type="scientific">Gossypium stocksii</name>
    <dbReference type="NCBI Taxonomy" id="47602"/>
    <lineage>
        <taxon>Eukaryota</taxon>
        <taxon>Viridiplantae</taxon>
        <taxon>Streptophyta</taxon>
        <taxon>Embryophyta</taxon>
        <taxon>Tracheophyta</taxon>
        <taxon>Spermatophyta</taxon>
        <taxon>Magnoliopsida</taxon>
        <taxon>eudicotyledons</taxon>
        <taxon>Gunneridae</taxon>
        <taxon>Pentapetalae</taxon>
        <taxon>rosids</taxon>
        <taxon>malvids</taxon>
        <taxon>Malvales</taxon>
        <taxon>Malvaceae</taxon>
        <taxon>Malvoideae</taxon>
        <taxon>Gossypium</taxon>
    </lineage>
</organism>
<reference evidence="1 2" key="1">
    <citation type="journal article" date="2021" name="Plant Biotechnol. J.">
        <title>Multi-omics assisted identification of the key and species-specific regulatory components of drought-tolerant mechanisms in Gossypium stocksii.</title>
        <authorList>
            <person name="Yu D."/>
            <person name="Ke L."/>
            <person name="Zhang D."/>
            <person name="Wu Y."/>
            <person name="Sun Y."/>
            <person name="Mei J."/>
            <person name="Sun J."/>
            <person name="Sun Y."/>
        </authorList>
    </citation>
    <scope>NUCLEOTIDE SEQUENCE [LARGE SCALE GENOMIC DNA]</scope>
    <source>
        <strain evidence="2">cv. E1</strain>
        <tissue evidence="1">Leaf</tissue>
    </source>
</reference>
<dbReference type="AlphaFoldDB" id="A0A9D3W2N8"/>
<evidence type="ECO:0000313" key="2">
    <source>
        <dbReference type="Proteomes" id="UP000828251"/>
    </source>
</evidence>
<gene>
    <name evidence="1" type="ORF">J1N35_011777</name>
</gene>
<dbReference type="Proteomes" id="UP000828251">
    <property type="component" value="Unassembled WGS sequence"/>
</dbReference>
<protein>
    <submittedName>
        <fullName evidence="1">Uncharacterized protein</fullName>
    </submittedName>
</protein>
<proteinExistence type="predicted"/>
<name>A0A9D3W2N8_9ROSI</name>
<dbReference type="EMBL" id="JAIQCV010000004">
    <property type="protein sequence ID" value="KAH1108009.1"/>
    <property type="molecule type" value="Genomic_DNA"/>
</dbReference>
<sequence length="91" mass="10184">MEKGSSSGKKMANVMTGFEHVTTIPKFKRHKVSAVRDFLPGCRRGATTDLGLNRKIVVDQGKYSLSIRPGDGTLWYSRIKVRMANEGRVEE</sequence>
<keyword evidence="2" id="KW-1185">Reference proteome</keyword>
<accession>A0A9D3W2N8</accession>